<accession>A0A8J8K737</accession>
<evidence type="ECO:0000259" key="5">
    <source>
        <dbReference type="SMART" id="SM00849"/>
    </source>
</evidence>
<dbReference type="InterPro" id="IPR051453">
    <property type="entry name" value="MBL_Glyoxalase_II"/>
</dbReference>
<name>A0A8J8K737_9BACI</name>
<comment type="caution">
    <text evidence="6">The sequence shown here is derived from an EMBL/GenBank/DDBJ whole genome shotgun (WGS) entry which is preliminary data.</text>
</comment>
<comment type="cofactor">
    <cofactor evidence="1">
        <name>Zn(2+)</name>
        <dbReference type="ChEBI" id="CHEBI:29105"/>
    </cofactor>
</comment>
<evidence type="ECO:0000256" key="2">
    <source>
        <dbReference type="ARBA" id="ARBA00022723"/>
    </source>
</evidence>
<protein>
    <submittedName>
        <fullName evidence="6">MBL fold metallo-hydrolase</fullName>
    </submittedName>
</protein>
<evidence type="ECO:0000256" key="4">
    <source>
        <dbReference type="ARBA" id="ARBA00022833"/>
    </source>
</evidence>
<evidence type="ECO:0000313" key="6">
    <source>
        <dbReference type="EMBL" id="NSL50346.1"/>
    </source>
</evidence>
<reference evidence="6" key="1">
    <citation type="submission" date="2020-06" db="EMBL/GenBank/DDBJ databases">
        <title>A novel thermopfilic bacterium from Erzurum, Turkey.</title>
        <authorList>
            <person name="Adiguzel A."/>
            <person name="Ay H."/>
            <person name="Baltaci M.O."/>
        </authorList>
    </citation>
    <scope>NUCLEOTIDE SEQUENCE</scope>
    <source>
        <strain evidence="6">P2</strain>
    </source>
</reference>
<keyword evidence="7" id="KW-1185">Reference proteome</keyword>
<sequence length="213" mass="23791">MGIKWKKIPLGPLQTNCYIIENEKKECIIIDPGSEGKRFIHHLQQHELIPSAILLTHAHFDHIGAVDDVRDFWNCPVYIHKNEEEWLSNPALNGSKYFGLSNEIIVKNADHLITDEGMLSIGSFQFEVFETPGHSPGSVSYYLAEQTVVFSGDALFARSIGRTDLPGGSHNQLIQSIHDKLLVLPEETVVAPGHGPLTTIITEMNENPFLHGF</sequence>
<dbReference type="InterPro" id="IPR001279">
    <property type="entry name" value="Metallo-B-lactamas"/>
</dbReference>
<dbReference type="InterPro" id="IPR036866">
    <property type="entry name" value="RibonucZ/Hydroxyglut_hydro"/>
</dbReference>
<keyword evidence="3" id="KW-0378">Hydrolase</keyword>
<dbReference type="SMART" id="SM00849">
    <property type="entry name" value="Lactamase_B"/>
    <property type="match status" value="1"/>
</dbReference>
<gene>
    <name evidence="6" type="ORF">HR057_01065</name>
</gene>
<dbReference type="EMBL" id="JABTTE010000001">
    <property type="protein sequence ID" value="NSL50346.1"/>
    <property type="molecule type" value="Genomic_DNA"/>
</dbReference>
<organism evidence="6 7">
    <name type="scientific">Calidifontibacillus erzurumensis</name>
    <dbReference type="NCBI Taxonomy" id="2741433"/>
    <lineage>
        <taxon>Bacteria</taxon>
        <taxon>Bacillati</taxon>
        <taxon>Bacillota</taxon>
        <taxon>Bacilli</taxon>
        <taxon>Bacillales</taxon>
        <taxon>Bacillaceae</taxon>
        <taxon>Calidifontibacillus/Schinkia group</taxon>
        <taxon>Calidifontibacillus</taxon>
    </lineage>
</organism>
<dbReference type="GO" id="GO:0016787">
    <property type="term" value="F:hydrolase activity"/>
    <property type="evidence" value="ECO:0007669"/>
    <property type="project" value="UniProtKB-KW"/>
</dbReference>
<keyword evidence="4" id="KW-0862">Zinc</keyword>
<dbReference type="Gene3D" id="3.60.15.10">
    <property type="entry name" value="Ribonuclease Z/Hydroxyacylglutathione hydrolase-like"/>
    <property type="match status" value="1"/>
</dbReference>
<dbReference type="SUPFAM" id="SSF56281">
    <property type="entry name" value="Metallo-hydrolase/oxidoreductase"/>
    <property type="match status" value="1"/>
</dbReference>
<dbReference type="CDD" id="cd06262">
    <property type="entry name" value="metallo-hydrolase-like_MBL-fold"/>
    <property type="match status" value="1"/>
</dbReference>
<dbReference type="AlphaFoldDB" id="A0A8J8K737"/>
<evidence type="ECO:0000256" key="3">
    <source>
        <dbReference type="ARBA" id="ARBA00022801"/>
    </source>
</evidence>
<keyword evidence="2" id="KW-0479">Metal-binding</keyword>
<feature type="domain" description="Metallo-beta-lactamase" evidence="5">
    <location>
        <begin position="14"/>
        <end position="194"/>
    </location>
</feature>
<dbReference type="GO" id="GO:0046872">
    <property type="term" value="F:metal ion binding"/>
    <property type="evidence" value="ECO:0007669"/>
    <property type="project" value="UniProtKB-KW"/>
</dbReference>
<proteinExistence type="predicted"/>
<dbReference type="Pfam" id="PF00753">
    <property type="entry name" value="Lactamase_B"/>
    <property type="match status" value="1"/>
</dbReference>
<evidence type="ECO:0000313" key="7">
    <source>
        <dbReference type="Proteomes" id="UP000625804"/>
    </source>
</evidence>
<evidence type="ECO:0000256" key="1">
    <source>
        <dbReference type="ARBA" id="ARBA00001947"/>
    </source>
</evidence>
<dbReference type="PANTHER" id="PTHR46233">
    <property type="entry name" value="HYDROXYACYLGLUTATHIONE HYDROLASE GLOC"/>
    <property type="match status" value="1"/>
</dbReference>
<dbReference type="Proteomes" id="UP000625804">
    <property type="component" value="Unassembled WGS sequence"/>
</dbReference>
<dbReference type="PANTHER" id="PTHR46233:SF3">
    <property type="entry name" value="HYDROXYACYLGLUTATHIONE HYDROLASE GLOC"/>
    <property type="match status" value="1"/>
</dbReference>